<dbReference type="Proteomes" id="UP001152562">
    <property type="component" value="Unassembled WGS sequence"/>
</dbReference>
<organism evidence="2 3">
    <name type="scientific">Pieris brassicae</name>
    <name type="common">White butterfly</name>
    <name type="synonym">Large white butterfly</name>
    <dbReference type="NCBI Taxonomy" id="7116"/>
    <lineage>
        <taxon>Eukaryota</taxon>
        <taxon>Metazoa</taxon>
        <taxon>Ecdysozoa</taxon>
        <taxon>Arthropoda</taxon>
        <taxon>Hexapoda</taxon>
        <taxon>Insecta</taxon>
        <taxon>Pterygota</taxon>
        <taxon>Neoptera</taxon>
        <taxon>Endopterygota</taxon>
        <taxon>Lepidoptera</taxon>
        <taxon>Glossata</taxon>
        <taxon>Ditrysia</taxon>
        <taxon>Papilionoidea</taxon>
        <taxon>Pieridae</taxon>
        <taxon>Pierinae</taxon>
        <taxon>Pieris</taxon>
    </lineage>
</organism>
<sequence>MHLSSLFTTQHLGRVYSELVTEHHPQDIQKSLLVADKRSSQCSSINLPQYPSAIILTNSDEIKELELTKLFKDQVTVENEKKKGTKKKQKTQSSEESLNNIQHTTDDSGI</sequence>
<dbReference type="AlphaFoldDB" id="A0A9P0TJY8"/>
<protein>
    <submittedName>
        <fullName evidence="2">Uncharacterized protein</fullName>
    </submittedName>
</protein>
<name>A0A9P0TJY8_PIEBR</name>
<gene>
    <name evidence="2" type="ORF">PIBRA_LOCUS9404</name>
</gene>
<keyword evidence="3" id="KW-1185">Reference proteome</keyword>
<reference evidence="2" key="1">
    <citation type="submission" date="2022-05" db="EMBL/GenBank/DDBJ databases">
        <authorList>
            <person name="Okamura Y."/>
        </authorList>
    </citation>
    <scope>NUCLEOTIDE SEQUENCE</scope>
</reference>
<evidence type="ECO:0000256" key="1">
    <source>
        <dbReference type="SAM" id="MobiDB-lite"/>
    </source>
</evidence>
<comment type="caution">
    <text evidence="2">The sequence shown here is derived from an EMBL/GenBank/DDBJ whole genome shotgun (WGS) entry which is preliminary data.</text>
</comment>
<evidence type="ECO:0000313" key="3">
    <source>
        <dbReference type="Proteomes" id="UP001152562"/>
    </source>
</evidence>
<feature type="region of interest" description="Disordered" evidence="1">
    <location>
        <begin position="78"/>
        <end position="110"/>
    </location>
</feature>
<dbReference type="EMBL" id="CALOZG010000029">
    <property type="protein sequence ID" value="CAH4033075.1"/>
    <property type="molecule type" value="Genomic_DNA"/>
</dbReference>
<accession>A0A9P0TJY8</accession>
<evidence type="ECO:0000313" key="2">
    <source>
        <dbReference type="EMBL" id="CAH4033075.1"/>
    </source>
</evidence>
<proteinExistence type="predicted"/>